<organism evidence="1">
    <name type="scientific">Metalysinibacillus saudimassiliensis</name>
    <dbReference type="NCBI Taxonomy" id="1461583"/>
    <lineage>
        <taxon>Bacteria</taxon>
        <taxon>Bacillati</taxon>
        <taxon>Bacillota</taxon>
        <taxon>Bacilli</taxon>
        <taxon>Bacillales</taxon>
        <taxon>Caryophanaceae</taxon>
        <taxon>Metalysinibacillus</taxon>
    </lineage>
</organism>
<reference evidence="1" key="1">
    <citation type="submission" date="2014-07" db="EMBL/GenBank/DDBJ databases">
        <authorList>
            <person name="Urmite Genomes Urmite Genomes"/>
        </authorList>
    </citation>
    <scope>NUCLEOTIDE SEQUENCE</scope>
    <source>
        <strain evidence="1">13S34_air</strain>
    </source>
</reference>
<accession>A0A078MKR2</accession>
<proteinExistence type="predicted"/>
<protein>
    <recommendedName>
        <fullName evidence="2">RiboL-PSP-HEPN domain-containing protein</fullName>
    </recommendedName>
</protein>
<dbReference type="EMBL" id="LN483077">
    <property type="protein sequence ID" value="CEA05316.1"/>
    <property type="molecule type" value="Genomic_DNA"/>
</dbReference>
<dbReference type="HOGENOM" id="CLU_1466522_0_0_9"/>
<dbReference type="AlphaFoldDB" id="A0A078MKR2"/>
<gene>
    <name evidence="1" type="ORF">BN1050_02399</name>
</gene>
<name>A0A078MKR2_9BACL</name>
<sequence>MPRSSAKDFATEMYYEGLYFAEKSKNEEELTLKRRFSRYAIISYATSFEALLNYYLRKETSELKGNQYKDVFNYLEYGRPRYEPPHILNTVRSKLELLGKLTKGDSVAVIKSDAFHTFEEDVIHLRNNILHYAHGNFSEVYGETLHRSAAKGAVATQNLLAEMKEQLNVIPPTFFGVMKRQTNE</sequence>
<dbReference type="PATRIC" id="fig|1461583.4.peg.2315"/>
<evidence type="ECO:0000313" key="1">
    <source>
        <dbReference type="EMBL" id="CEA05316.1"/>
    </source>
</evidence>
<evidence type="ECO:0008006" key="2">
    <source>
        <dbReference type="Google" id="ProtNLM"/>
    </source>
</evidence>